<dbReference type="PANTHER" id="PTHR19372">
    <property type="entry name" value="SULFITE REDUCTASE"/>
    <property type="match status" value="1"/>
</dbReference>
<dbReference type="EMBL" id="JAEVHL010000106">
    <property type="protein sequence ID" value="MBM0277513.1"/>
    <property type="molecule type" value="Genomic_DNA"/>
</dbReference>
<dbReference type="Pfam" id="PF03404">
    <property type="entry name" value="Mo-co_dimer"/>
    <property type="match status" value="1"/>
</dbReference>
<dbReference type="InterPro" id="IPR008335">
    <property type="entry name" value="Mopterin_OxRdtase_euk"/>
</dbReference>
<keyword evidence="8" id="KW-1185">Reference proteome</keyword>
<dbReference type="InterPro" id="IPR014756">
    <property type="entry name" value="Ig_E-set"/>
</dbReference>
<dbReference type="PANTHER" id="PTHR19372:SF7">
    <property type="entry name" value="SULFITE OXIDASE, MITOCHONDRIAL"/>
    <property type="match status" value="1"/>
</dbReference>
<dbReference type="InterPro" id="IPR006311">
    <property type="entry name" value="TAT_signal"/>
</dbReference>
<comment type="cofactor">
    <cofactor evidence="1">
        <name>Mo-molybdopterin</name>
        <dbReference type="ChEBI" id="CHEBI:71302"/>
    </cofactor>
</comment>
<dbReference type="SUPFAM" id="SSF81296">
    <property type="entry name" value="E set domains"/>
    <property type="match status" value="1"/>
</dbReference>
<comment type="caution">
    <text evidence="7">The sequence shown here is derived from an EMBL/GenBank/DDBJ whole genome shotgun (WGS) entry which is preliminary data.</text>
</comment>
<organism evidence="7 8">
    <name type="scientific">Micromonospora tarensis</name>
    <dbReference type="NCBI Taxonomy" id="2806100"/>
    <lineage>
        <taxon>Bacteria</taxon>
        <taxon>Bacillati</taxon>
        <taxon>Actinomycetota</taxon>
        <taxon>Actinomycetes</taxon>
        <taxon>Micromonosporales</taxon>
        <taxon>Micromonosporaceae</taxon>
        <taxon>Micromonospora</taxon>
    </lineage>
</organism>
<dbReference type="SUPFAM" id="SSF56524">
    <property type="entry name" value="Oxidoreductase molybdopterin-binding domain"/>
    <property type="match status" value="1"/>
</dbReference>
<keyword evidence="2" id="KW-0500">Molybdenum</keyword>
<sequence>MMKKVDEAAYDALRLRQWQAGRAGGFSRRTFLSLAAAASAGTLLRPEAALAETPGPIVKPLPSELFTTFGSNAEMRWSAMRDQGYLVPVDRFFVRDHTSTPIIDTGTWRLTVDGAGLRGGPVEFSLAELRQLPSEMAITAIECAGNGRSFFTTQQGQSVTGTAWTLGAVGVARWRGVLLSTVLRRAGLARRAVDVMPSGLDPTYVTGGVDLGHVRRPMPVAKALYDVLLAYEMNGEPLLPDHGHPVRLVVPHWIGVSSIKWVGRIEVSDQPLFSPWNTQFYRLFGPGYPDEGQPFDKQVVKSAFELDFGATVLAGRTVRLTGRSWSAGGRIRHVEVSTDGGHHWRRARPTGPDLDGAWQRWELDWKPTVGNHELLARATDVRGNTQPEVARYNTLGYLFDGVVRHPVSAVAG</sequence>
<dbReference type="Proteomes" id="UP000622245">
    <property type="component" value="Unassembled WGS sequence"/>
</dbReference>
<dbReference type="InterPro" id="IPR000572">
    <property type="entry name" value="OxRdtase_Mopterin-bd_dom"/>
</dbReference>
<keyword evidence="3" id="KW-0479">Metal-binding</keyword>
<protein>
    <submittedName>
        <fullName evidence="7">Sulfite oxidase</fullName>
    </submittedName>
</protein>
<dbReference type="RefSeq" id="WP_203149936.1">
    <property type="nucleotide sequence ID" value="NZ_JAEVHL010000106.1"/>
</dbReference>
<gene>
    <name evidence="7" type="ORF">JM949_20075</name>
</gene>
<evidence type="ECO:0000256" key="2">
    <source>
        <dbReference type="ARBA" id="ARBA00022505"/>
    </source>
</evidence>
<feature type="domain" description="Oxidoreductase molybdopterin-binding" evidence="5">
    <location>
        <begin position="97"/>
        <end position="276"/>
    </location>
</feature>
<feature type="domain" description="Moybdenum cofactor oxidoreductase dimerisation" evidence="6">
    <location>
        <begin position="316"/>
        <end position="398"/>
    </location>
</feature>
<dbReference type="InterPro" id="IPR005066">
    <property type="entry name" value="MoCF_OxRdtse_dimer"/>
</dbReference>
<evidence type="ECO:0000259" key="5">
    <source>
        <dbReference type="Pfam" id="PF00174"/>
    </source>
</evidence>
<evidence type="ECO:0000256" key="4">
    <source>
        <dbReference type="ARBA" id="ARBA00023002"/>
    </source>
</evidence>
<evidence type="ECO:0000256" key="1">
    <source>
        <dbReference type="ARBA" id="ARBA00001924"/>
    </source>
</evidence>
<dbReference type="InterPro" id="IPR036374">
    <property type="entry name" value="OxRdtase_Mopterin-bd_sf"/>
</dbReference>
<dbReference type="Gene3D" id="2.60.40.650">
    <property type="match status" value="1"/>
</dbReference>
<dbReference type="CDD" id="cd02110">
    <property type="entry name" value="SO_family_Moco_dimer"/>
    <property type="match status" value="1"/>
</dbReference>
<dbReference type="Gene3D" id="3.90.420.10">
    <property type="entry name" value="Oxidoreductase, molybdopterin-binding domain"/>
    <property type="match status" value="1"/>
</dbReference>
<accession>A0ABS1YJN4</accession>
<evidence type="ECO:0000259" key="6">
    <source>
        <dbReference type="Pfam" id="PF03404"/>
    </source>
</evidence>
<evidence type="ECO:0000313" key="8">
    <source>
        <dbReference type="Proteomes" id="UP000622245"/>
    </source>
</evidence>
<dbReference type="Pfam" id="PF00174">
    <property type="entry name" value="Oxidored_molyb"/>
    <property type="match status" value="1"/>
</dbReference>
<name>A0ABS1YJN4_9ACTN</name>
<reference evidence="7 8" key="1">
    <citation type="submission" date="2021-01" db="EMBL/GenBank/DDBJ databases">
        <title>Draft genome sequence of Micromonospora sp. strain STR1s_6.</title>
        <authorList>
            <person name="Karlyshev A."/>
            <person name="Jawad R."/>
        </authorList>
    </citation>
    <scope>NUCLEOTIDE SEQUENCE [LARGE SCALE GENOMIC DNA]</scope>
    <source>
        <strain evidence="7 8">STR1S-6</strain>
    </source>
</reference>
<dbReference type="PRINTS" id="PR00407">
    <property type="entry name" value="EUMOPTERIN"/>
</dbReference>
<proteinExistence type="predicted"/>
<evidence type="ECO:0000256" key="3">
    <source>
        <dbReference type="ARBA" id="ARBA00022723"/>
    </source>
</evidence>
<keyword evidence="4" id="KW-0560">Oxidoreductase</keyword>
<evidence type="ECO:0000313" key="7">
    <source>
        <dbReference type="EMBL" id="MBM0277513.1"/>
    </source>
</evidence>
<dbReference type="PROSITE" id="PS51318">
    <property type="entry name" value="TAT"/>
    <property type="match status" value="1"/>
</dbReference>